<evidence type="ECO:0000256" key="3">
    <source>
        <dbReference type="SAM" id="MobiDB-lite"/>
    </source>
</evidence>
<dbReference type="PROSITE" id="PS00028">
    <property type="entry name" value="ZINC_FINGER_C2H2_1"/>
    <property type="match status" value="2"/>
</dbReference>
<feature type="compositionally biased region" description="Acidic residues" evidence="3">
    <location>
        <begin position="73"/>
        <end position="87"/>
    </location>
</feature>
<dbReference type="InterPro" id="IPR023780">
    <property type="entry name" value="Chromo_domain"/>
</dbReference>
<accession>E4X365</accession>
<dbReference type="EMBL" id="FN653023">
    <property type="protein sequence ID" value="CBY18069.1"/>
    <property type="molecule type" value="Genomic_DNA"/>
</dbReference>
<dbReference type="InterPro" id="IPR036236">
    <property type="entry name" value="Znf_C2H2_sf"/>
</dbReference>
<reference evidence="5" key="1">
    <citation type="journal article" date="2010" name="Science">
        <title>Plasticity of animal genome architecture unmasked by rapid evolution of a pelagic tunicate.</title>
        <authorList>
            <person name="Denoeud F."/>
            <person name="Henriet S."/>
            <person name="Mungpakdee S."/>
            <person name="Aury J.M."/>
            <person name="Da Silva C."/>
            <person name="Brinkmann H."/>
            <person name="Mikhaleva J."/>
            <person name="Olsen L.C."/>
            <person name="Jubin C."/>
            <person name="Canestro C."/>
            <person name="Bouquet J.M."/>
            <person name="Danks G."/>
            <person name="Poulain J."/>
            <person name="Campsteijn C."/>
            <person name="Adamski M."/>
            <person name="Cross I."/>
            <person name="Yadetie F."/>
            <person name="Muffato M."/>
            <person name="Louis A."/>
            <person name="Butcher S."/>
            <person name="Tsagkogeorga G."/>
            <person name="Konrad A."/>
            <person name="Singh S."/>
            <person name="Jensen M.F."/>
            <person name="Cong E.H."/>
            <person name="Eikeseth-Otteraa H."/>
            <person name="Noel B."/>
            <person name="Anthouard V."/>
            <person name="Porcel B.M."/>
            <person name="Kachouri-Lafond R."/>
            <person name="Nishino A."/>
            <person name="Ugolini M."/>
            <person name="Chourrout P."/>
            <person name="Nishida H."/>
            <person name="Aasland R."/>
            <person name="Huzurbazar S."/>
            <person name="Westhof E."/>
            <person name="Delsuc F."/>
            <person name="Lehrach H."/>
            <person name="Reinhardt R."/>
            <person name="Weissenbach J."/>
            <person name="Roy S.W."/>
            <person name="Artiguenave F."/>
            <person name="Postlethwait J.H."/>
            <person name="Manak J.R."/>
            <person name="Thompson E.M."/>
            <person name="Jaillon O."/>
            <person name="Du Pasquier L."/>
            <person name="Boudinot P."/>
            <person name="Liberles D.A."/>
            <person name="Volff J.N."/>
            <person name="Philippe H."/>
            <person name="Lenhard B."/>
            <person name="Roest Crollius H."/>
            <person name="Wincker P."/>
            <person name="Chourrout D."/>
        </authorList>
    </citation>
    <scope>NUCLEOTIDE SEQUENCE [LARGE SCALE GENOMIC DNA]</scope>
</reference>
<feature type="region of interest" description="Disordered" evidence="3">
    <location>
        <begin position="188"/>
        <end position="219"/>
    </location>
</feature>
<dbReference type="CDD" id="cd00024">
    <property type="entry name" value="CD_CSD"/>
    <property type="match status" value="1"/>
</dbReference>
<name>E4X365_OIKDI</name>
<dbReference type="InterPro" id="IPR013087">
    <property type="entry name" value="Znf_C2H2_type"/>
</dbReference>
<dbReference type="Proteomes" id="UP000001307">
    <property type="component" value="Unassembled WGS sequence"/>
</dbReference>
<dbReference type="InterPro" id="IPR016197">
    <property type="entry name" value="Chromo-like_dom_sf"/>
</dbReference>
<dbReference type="GO" id="GO:0005634">
    <property type="term" value="C:nucleus"/>
    <property type="evidence" value="ECO:0007669"/>
    <property type="project" value="UniProtKB-SubCell"/>
</dbReference>
<evidence type="ECO:0000259" key="4">
    <source>
        <dbReference type="PROSITE" id="PS50013"/>
    </source>
</evidence>
<protein>
    <recommendedName>
        <fullName evidence="4">Chromo domain-containing protein</fullName>
    </recommendedName>
</protein>
<dbReference type="InParanoid" id="E4X365"/>
<dbReference type="PANTHER" id="PTHR22812">
    <property type="entry name" value="CHROMOBOX PROTEIN"/>
    <property type="match status" value="1"/>
</dbReference>
<dbReference type="Pfam" id="PF00385">
    <property type="entry name" value="Chromo"/>
    <property type="match status" value="1"/>
</dbReference>
<organism evidence="5">
    <name type="scientific">Oikopleura dioica</name>
    <name type="common">Tunicate</name>
    <dbReference type="NCBI Taxonomy" id="34765"/>
    <lineage>
        <taxon>Eukaryota</taxon>
        <taxon>Metazoa</taxon>
        <taxon>Chordata</taxon>
        <taxon>Tunicata</taxon>
        <taxon>Appendicularia</taxon>
        <taxon>Copelata</taxon>
        <taxon>Oikopleuridae</taxon>
        <taxon>Oikopleura</taxon>
    </lineage>
</organism>
<dbReference type="SMART" id="SM00298">
    <property type="entry name" value="CHROMO"/>
    <property type="match status" value="1"/>
</dbReference>
<comment type="subcellular location">
    <subcellularLocation>
        <location evidence="1">Nucleus</location>
    </subcellularLocation>
</comment>
<dbReference type="SUPFAM" id="SSF54160">
    <property type="entry name" value="Chromo domain-like"/>
    <property type="match status" value="1"/>
</dbReference>
<evidence type="ECO:0000313" key="5">
    <source>
        <dbReference type="EMBL" id="CBY18069.1"/>
    </source>
</evidence>
<feature type="region of interest" description="Disordered" evidence="3">
    <location>
        <begin position="61"/>
        <end position="87"/>
    </location>
</feature>
<dbReference type="SUPFAM" id="SSF57667">
    <property type="entry name" value="beta-beta-alpha zinc fingers"/>
    <property type="match status" value="1"/>
</dbReference>
<feature type="region of interest" description="Disordered" evidence="3">
    <location>
        <begin position="474"/>
        <end position="510"/>
    </location>
</feature>
<feature type="compositionally biased region" description="Basic and acidic residues" evidence="3">
    <location>
        <begin position="474"/>
        <end position="490"/>
    </location>
</feature>
<dbReference type="Gene3D" id="3.30.160.60">
    <property type="entry name" value="Classic Zinc Finger"/>
    <property type="match status" value="1"/>
</dbReference>
<feature type="domain" description="Chromo" evidence="4">
    <location>
        <begin position="86"/>
        <end position="146"/>
    </location>
</feature>
<dbReference type="SMART" id="SM00355">
    <property type="entry name" value="ZnF_C2H2"/>
    <property type="match status" value="4"/>
</dbReference>
<feature type="compositionally biased region" description="Basic and acidic residues" evidence="3">
    <location>
        <begin position="61"/>
        <end position="72"/>
    </location>
</feature>
<sequence>MPKILAMIDQGEDIWLPVWRLLPKHILDFERKQVTSDLPPIKSPRVEEVRKFREAERAKKLKKLEEKRAQEQKEDENNEDSTEEEWEVEKILDIRLDDDGDKEYLVHWKEYPESEATWEPIENLEGATQEIENFHNKNPKKRAKKVKKADNMKELLEEQLFGNKEEDNDAEPERDLSPDFLDAMDASENVENSDSSDDDFEPGVSPMRKKRKKENENIPTPALPVMMSAEEVFAQKVEQIQKQIDAKRTTLPLPRILDRSPKFTLEQIKNMQILTLPNASPQIKTVSSMPDSDYITFKKHSETHCSFYISKKMTDRFFDRRSKWTSFYNPKKFAGPRKKITLKLPINLEHGFKYICGHRNEEEAFKFMLSIIGKQNWDKCFNSEVIDVTIKLRPVIVDPQNPDAPIDLTDDDDIARNLPKPAAVFNNIEGSTGLEVKSAFDPVSKKRKHIFIEPEAEPPNITNAIVPQQNPIIEEPKEKDPETAKVKVESPETTQEKSSLMPKRTARNKKLLSPSKAQNVPVMTVRPNPKITEASPRHAILGRYHDEINHSDIVMNGLHCHYKFCTYRFSDADPKFGEVEAHYQEFHGYACSNMSRRTTCHDCQIPFNTLKDLSDHDAHYHQKASVITQECGFARSVLRCKYCSREFKTQEEHLHHQYNDHVPAVKCDHCPFIARSLPQLHSHFILHYGVQEQICQICNATSKSKADLNEHMLKIHQNGTITDPQTLARDLLMTESVPGTSMGLL</sequence>
<keyword evidence="2" id="KW-0539">Nucleus</keyword>
<dbReference type="PROSITE" id="PS50013">
    <property type="entry name" value="CHROMO_2"/>
    <property type="match status" value="1"/>
</dbReference>
<evidence type="ECO:0000256" key="2">
    <source>
        <dbReference type="ARBA" id="ARBA00023242"/>
    </source>
</evidence>
<gene>
    <name evidence="5" type="ORF">GSOID_T00017704001</name>
</gene>
<evidence type="ECO:0000256" key="1">
    <source>
        <dbReference type="ARBA" id="ARBA00004123"/>
    </source>
</evidence>
<dbReference type="AlphaFoldDB" id="E4X365"/>
<dbReference type="Gene3D" id="2.40.50.40">
    <property type="match status" value="1"/>
</dbReference>
<proteinExistence type="predicted"/>
<evidence type="ECO:0000313" key="6">
    <source>
        <dbReference type="Proteomes" id="UP000001307"/>
    </source>
</evidence>
<keyword evidence="6" id="KW-1185">Reference proteome</keyword>
<dbReference type="InterPro" id="IPR000953">
    <property type="entry name" value="Chromo/chromo_shadow_dom"/>
</dbReference>
<dbReference type="InterPro" id="IPR051219">
    <property type="entry name" value="Heterochromatin_chromo-domain"/>
</dbReference>